<dbReference type="PANTHER" id="PTHR31260">
    <property type="entry name" value="CYSTATIN/MONELLIN SUPERFAMILY PROTEIN"/>
    <property type="match status" value="1"/>
</dbReference>
<gene>
    <name evidence="2" type="ORF">Bca52824_091094</name>
</gene>
<comment type="caution">
    <text evidence="2">The sequence shown here is derived from an EMBL/GenBank/DDBJ whole genome shotgun (WGS) entry which is preliminary data.</text>
</comment>
<proteinExistence type="predicted"/>
<protein>
    <submittedName>
        <fullName evidence="2">Uncharacterized protein</fullName>
    </submittedName>
</protein>
<feature type="compositionally biased region" description="Acidic residues" evidence="1">
    <location>
        <begin position="34"/>
        <end position="45"/>
    </location>
</feature>
<keyword evidence="3" id="KW-1185">Reference proteome</keyword>
<feature type="region of interest" description="Disordered" evidence="1">
    <location>
        <begin position="15"/>
        <end position="45"/>
    </location>
</feature>
<dbReference type="NCBIfam" id="TIGR01572">
    <property type="entry name" value="A_thl_para_3677"/>
    <property type="match status" value="1"/>
</dbReference>
<organism evidence="2 3">
    <name type="scientific">Brassica carinata</name>
    <name type="common">Ethiopian mustard</name>
    <name type="synonym">Abyssinian cabbage</name>
    <dbReference type="NCBI Taxonomy" id="52824"/>
    <lineage>
        <taxon>Eukaryota</taxon>
        <taxon>Viridiplantae</taxon>
        <taxon>Streptophyta</taxon>
        <taxon>Embryophyta</taxon>
        <taxon>Tracheophyta</taxon>
        <taxon>Spermatophyta</taxon>
        <taxon>Magnoliopsida</taxon>
        <taxon>eudicotyledons</taxon>
        <taxon>Gunneridae</taxon>
        <taxon>Pentapetalae</taxon>
        <taxon>rosids</taxon>
        <taxon>malvids</taxon>
        <taxon>Brassicales</taxon>
        <taxon>Brassicaceae</taxon>
        <taxon>Brassiceae</taxon>
        <taxon>Brassica</taxon>
    </lineage>
</organism>
<dbReference type="Proteomes" id="UP000886595">
    <property type="component" value="Unassembled WGS sequence"/>
</dbReference>
<evidence type="ECO:0000313" key="3">
    <source>
        <dbReference type="Proteomes" id="UP000886595"/>
    </source>
</evidence>
<name>A0A8X7TFR9_BRACI</name>
<dbReference type="EMBL" id="JAAMPC010001586">
    <property type="protein sequence ID" value="KAG2240092.1"/>
    <property type="molecule type" value="Genomic_DNA"/>
</dbReference>
<dbReference type="PANTHER" id="PTHR31260:SF32">
    <property type="match status" value="1"/>
</dbReference>
<dbReference type="Pfam" id="PF04776">
    <property type="entry name" value="protein_MS5"/>
    <property type="match status" value="1"/>
</dbReference>
<evidence type="ECO:0000313" key="2">
    <source>
        <dbReference type="EMBL" id="KAG2240092.1"/>
    </source>
</evidence>
<dbReference type="AlphaFoldDB" id="A0A8X7TFR9"/>
<evidence type="ECO:0000256" key="1">
    <source>
        <dbReference type="SAM" id="MobiDB-lite"/>
    </source>
</evidence>
<reference evidence="2 3" key="1">
    <citation type="submission" date="2020-02" db="EMBL/GenBank/DDBJ databases">
        <authorList>
            <person name="Ma Q."/>
            <person name="Huang Y."/>
            <person name="Song X."/>
            <person name="Pei D."/>
        </authorList>
    </citation>
    <scope>NUCLEOTIDE SEQUENCE [LARGE SCALE GENOMIC DNA]</scope>
    <source>
        <strain evidence="2">Sxm20200214</strain>
        <tissue evidence="2">Leaf</tissue>
    </source>
</reference>
<sequence>MSVYKIVIRQNGDEPPRRVRIRRRAPPPKPAEQLDPDYVDPAEEEEYDRQVRESGGFDVDHCPLAYGGIFPYILTDKYNYPYDTSLLGRLGLHCYNLQKGTNLELVAINKVNYEMDGASLNYITLEAIDTCNNFPYSFQTLVSKDIVPEEASLEVHTQISRLKVPTSCPRTPPERRWIDEAVDAFYKGKMPTWSTKDNLPKEQVYELQESDLQENQWIHLYAEFAFHFRWLGYGNGLMSYLPLEFKKVIIQTKESGEESPRMKLKANNSIFYMSFKGNGDPSGMNVEYQAIIRRTMDGMPGHIRLEVDCLSYVSN</sequence>
<accession>A0A8X7TFR9</accession>
<dbReference type="InterPro" id="IPR006462">
    <property type="entry name" value="MS5"/>
</dbReference>
<dbReference type="OrthoDB" id="1083148at2759"/>